<proteinExistence type="predicted"/>
<dbReference type="RefSeq" id="WP_183355376.1">
    <property type="nucleotide sequence ID" value="NZ_BLXX01000009.1"/>
</dbReference>
<gene>
    <name evidence="2" type="ORF">GMST_28840</name>
</gene>
<accession>A0A6V8MLQ2</accession>
<feature type="chain" id="PRO_5028157709" evidence="1">
    <location>
        <begin position="25"/>
        <end position="706"/>
    </location>
</feature>
<evidence type="ECO:0000256" key="1">
    <source>
        <dbReference type="SAM" id="SignalP"/>
    </source>
</evidence>
<sequence>MKHHSKLHGASAIMLMIALTGCGASNSNISSNAGKASLSAKVVFGSGSVAKSAALPANLPSNVASLRMTVTGTGADGNPIPVVRGTFGNVSSSTITGIYPGSVSLAVQALDNGGAVVYEGYATDQSVASNATSQVRVYMSAPTVKANEVACLQCHETTLDQTGQNLVASYKLSGHYTNMAFTDSNGVGAGCVGCHGPSHNVPNPYANGRCFDCHSDKVTLHANSDATAGANAMYAPTNYAENCNACHQPHNANSGNAERHAWAQSAHGAVDGAAWTHYEFQKGGSYLTCQRCHTASGFKAFAASGLTAFTPTASVAGATDSANEVLACDACHTNNKFDMRSVPAFTAPYTIGNDLAGKKGATVTFPSVGETNLCIPCHAGLVSGVGSVTNFASTGFSAVNPHYLAAAGTMYMSVGFTDFTSASAAIGTTTYAKTLTIDNTSAPGYGITGGVTSTHRKLGTTAINGDTHNPSVFVPGNFDANGPCVTCHLNANGAPAGDRAGHGHNLEIDENAYNQVCVNCHTSENTVPLTAQNFKAVFLEPQSEAFQTTLALAVQLLKTNYNIDFNPNAYPYFYQGGTLTAQTDWTKGGTVNGKKLLGAAYNIQLLTKDPAAYAHARSYSRRLLYDTLDFLDDGAINLSVGTTALAVSAQGTAQTNPLYGKFTKGTAGYNAANGTITTVYTGTSEAMLYLLGWSRSTGAWNSPERP</sequence>
<keyword evidence="1" id="KW-0732">Signal</keyword>
<comment type="caution">
    <text evidence="2">The sequence shown here is derived from an EMBL/GenBank/DDBJ whole genome shotgun (WGS) entry which is preliminary data.</text>
</comment>
<dbReference type="Gene3D" id="1.10.1130.10">
    <property type="entry name" value="Flavocytochrome C3, Chain A"/>
    <property type="match status" value="1"/>
</dbReference>
<keyword evidence="3" id="KW-1185">Reference proteome</keyword>
<feature type="signal peptide" evidence="1">
    <location>
        <begin position="1"/>
        <end position="24"/>
    </location>
</feature>
<dbReference type="InterPro" id="IPR036280">
    <property type="entry name" value="Multihaem_cyt_sf"/>
</dbReference>
<dbReference type="PROSITE" id="PS51257">
    <property type="entry name" value="PROKAR_LIPOPROTEIN"/>
    <property type="match status" value="1"/>
</dbReference>
<name>A0A6V8MLQ2_9BACT</name>
<evidence type="ECO:0000313" key="2">
    <source>
        <dbReference type="EMBL" id="GFO60559.1"/>
    </source>
</evidence>
<dbReference type="SUPFAM" id="SSF48695">
    <property type="entry name" value="Multiheme cytochromes"/>
    <property type="match status" value="1"/>
</dbReference>
<dbReference type="EMBL" id="BLXX01000009">
    <property type="protein sequence ID" value="GFO60559.1"/>
    <property type="molecule type" value="Genomic_DNA"/>
</dbReference>
<organism evidence="2 3">
    <name type="scientific">Geomonas silvestris</name>
    <dbReference type="NCBI Taxonomy" id="2740184"/>
    <lineage>
        <taxon>Bacteria</taxon>
        <taxon>Pseudomonadati</taxon>
        <taxon>Thermodesulfobacteriota</taxon>
        <taxon>Desulfuromonadia</taxon>
        <taxon>Geobacterales</taxon>
        <taxon>Geobacteraceae</taxon>
        <taxon>Geomonas</taxon>
    </lineage>
</organism>
<dbReference type="Proteomes" id="UP000556026">
    <property type="component" value="Unassembled WGS sequence"/>
</dbReference>
<reference evidence="3" key="1">
    <citation type="submission" date="2020-06" db="EMBL/GenBank/DDBJ databases">
        <title>Draft genomic sequence of Geomonas sp. Red330.</title>
        <authorList>
            <person name="Itoh H."/>
            <person name="Zhenxing X."/>
            <person name="Ushijima N."/>
            <person name="Masuda Y."/>
            <person name="Shiratori Y."/>
            <person name="Senoo K."/>
        </authorList>
    </citation>
    <scope>NUCLEOTIDE SEQUENCE [LARGE SCALE GENOMIC DNA]</scope>
    <source>
        <strain evidence="3">Red330</strain>
    </source>
</reference>
<evidence type="ECO:0000313" key="3">
    <source>
        <dbReference type="Proteomes" id="UP000556026"/>
    </source>
</evidence>
<protein>
    <submittedName>
        <fullName evidence="2">Uncharacterized protein</fullName>
    </submittedName>
</protein>
<dbReference type="AlphaFoldDB" id="A0A6V8MLQ2"/>